<evidence type="ECO:0000256" key="7">
    <source>
        <dbReference type="ARBA" id="ARBA00033659"/>
    </source>
</evidence>
<comment type="catalytic activity">
    <reaction evidence="7 8">
        <text>alpha-D-xylose = alpha-D-xylulofuranose</text>
        <dbReference type="Rhea" id="RHEA:22816"/>
        <dbReference type="ChEBI" id="CHEBI:28518"/>
        <dbReference type="ChEBI" id="CHEBI:188998"/>
        <dbReference type="EC" id="5.3.1.5"/>
    </reaction>
</comment>
<evidence type="ECO:0000313" key="10">
    <source>
        <dbReference type="Proteomes" id="UP001286313"/>
    </source>
</evidence>
<sequence length="382" mass="44268">MNKYFPGIGRVEYRPDAGPEDTLVFRHYNAGETVHGRTMEEWLRYSVCYFNTFRYFGSEGHYGDRTHQNQWEDGTRSLDNYRRRMMAAFEFFHKLNVKYYSVSDRDLAPEGDSFEETNSNLEEMVTLASDLQKQTGVRPLYFSADLFTHPRYMNGAAGNPDAHVFAYACAQVKRSLEAAKRLGAENFVFFHPRDGYQNVLQRQMFRDMSHLAQLYRMAAQYKDKIGFKAYNMLGSVDASDSYPEVNGTSDICVYDVRDATYVMKCILEQSGLQQGGLTLGGRVRRESTEPRDLFHGHILAMDTFARALRNAARMIADGCFTRNIQQRYASYKSGIGERIEKGAASFEECEDYIKKCGEPQQHSSRYEHYNNMFNYYVYQPRQ</sequence>
<dbReference type="EC" id="5.3.1.5" evidence="2 8"/>
<dbReference type="PROSITE" id="PS51415">
    <property type="entry name" value="XYLOSE_ISOMERASE"/>
    <property type="match status" value="2"/>
</dbReference>
<protein>
    <recommendedName>
        <fullName evidence="2 8">Xylose isomerase</fullName>
        <ecNumber evidence="2 8">5.3.1.5</ecNumber>
    </recommendedName>
</protein>
<dbReference type="PANTHER" id="PTHR48408">
    <property type="match status" value="1"/>
</dbReference>
<dbReference type="PRINTS" id="PR00688">
    <property type="entry name" value="XYLOSISMRASE"/>
</dbReference>
<dbReference type="EMBL" id="JAWQEG010003992">
    <property type="protein sequence ID" value="KAK3863541.1"/>
    <property type="molecule type" value="Genomic_DNA"/>
</dbReference>
<name>A0AAE1K270_PETCI</name>
<dbReference type="PANTHER" id="PTHR48408:SF1">
    <property type="entry name" value="XYLOSE ISOMERASE"/>
    <property type="match status" value="1"/>
</dbReference>
<gene>
    <name evidence="9" type="ORF">Pcinc_030691</name>
</gene>
<comment type="caution">
    <text evidence="9">The sequence shown here is derived from an EMBL/GenBank/DDBJ whole genome shotgun (WGS) entry which is preliminary data.</text>
</comment>
<keyword evidence="6 8" id="KW-0119">Carbohydrate metabolism</keyword>
<dbReference type="AlphaFoldDB" id="A0AAE1K270"/>
<evidence type="ECO:0000256" key="6">
    <source>
        <dbReference type="ARBA" id="ARBA00023277"/>
    </source>
</evidence>
<organism evidence="9 10">
    <name type="scientific">Petrolisthes cinctipes</name>
    <name type="common">Flat porcelain crab</name>
    <dbReference type="NCBI Taxonomy" id="88211"/>
    <lineage>
        <taxon>Eukaryota</taxon>
        <taxon>Metazoa</taxon>
        <taxon>Ecdysozoa</taxon>
        <taxon>Arthropoda</taxon>
        <taxon>Crustacea</taxon>
        <taxon>Multicrustacea</taxon>
        <taxon>Malacostraca</taxon>
        <taxon>Eumalacostraca</taxon>
        <taxon>Eucarida</taxon>
        <taxon>Decapoda</taxon>
        <taxon>Pleocyemata</taxon>
        <taxon>Anomura</taxon>
        <taxon>Galatheoidea</taxon>
        <taxon>Porcellanidae</taxon>
        <taxon>Petrolisthes</taxon>
    </lineage>
</organism>
<evidence type="ECO:0000256" key="8">
    <source>
        <dbReference type="RuleBase" id="RU000609"/>
    </source>
</evidence>
<dbReference type="GO" id="GO:0042732">
    <property type="term" value="P:D-xylose metabolic process"/>
    <property type="evidence" value="ECO:0007669"/>
    <property type="project" value="UniProtKB-KW"/>
</dbReference>
<evidence type="ECO:0000256" key="3">
    <source>
        <dbReference type="ARBA" id="ARBA00022629"/>
    </source>
</evidence>
<keyword evidence="4 8" id="KW-0479">Metal-binding</keyword>
<dbReference type="Proteomes" id="UP001286313">
    <property type="component" value="Unassembled WGS sequence"/>
</dbReference>
<dbReference type="GO" id="GO:0046872">
    <property type="term" value="F:metal ion binding"/>
    <property type="evidence" value="ECO:0007669"/>
    <property type="project" value="UniProtKB-KW"/>
</dbReference>
<dbReference type="GO" id="GO:0009045">
    <property type="term" value="F:xylose isomerase activity"/>
    <property type="evidence" value="ECO:0007669"/>
    <property type="project" value="UniProtKB-EC"/>
</dbReference>
<proteinExistence type="inferred from homology"/>
<reference evidence="9" key="1">
    <citation type="submission" date="2023-10" db="EMBL/GenBank/DDBJ databases">
        <title>Genome assemblies of two species of porcelain crab, Petrolisthes cinctipes and Petrolisthes manimaculis (Anomura: Porcellanidae).</title>
        <authorList>
            <person name="Angst P."/>
        </authorList>
    </citation>
    <scope>NUCLEOTIDE SEQUENCE</scope>
    <source>
        <strain evidence="9">PB745_01</strain>
        <tissue evidence="9">Gill</tissue>
    </source>
</reference>
<dbReference type="InterPro" id="IPR036237">
    <property type="entry name" value="Xyl_isomerase-like_sf"/>
</dbReference>
<evidence type="ECO:0000256" key="2">
    <source>
        <dbReference type="ARBA" id="ARBA00011958"/>
    </source>
</evidence>
<keyword evidence="3 8" id="KW-0859">Xylose metabolism</keyword>
<keyword evidence="10" id="KW-1185">Reference proteome</keyword>
<dbReference type="Gene3D" id="3.20.20.150">
    <property type="entry name" value="Divalent-metal-dependent TIM barrel enzymes"/>
    <property type="match status" value="2"/>
</dbReference>
<dbReference type="InterPro" id="IPR001998">
    <property type="entry name" value="Xylose_isomerase"/>
</dbReference>
<evidence type="ECO:0000256" key="4">
    <source>
        <dbReference type="ARBA" id="ARBA00022723"/>
    </source>
</evidence>
<comment type="similarity">
    <text evidence="1 8">Belongs to the xylose isomerase family.</text>
</comment>
<evidence type="ECO:0000313" key="9">
    <source>
        <dbReference type="EMBL" id="KAK3863541.1"/>
    </source>
</evidence>
<keyword evidence="5 8" id="KW-0413">Isomerase</keyword>
<evidence type="ECO:0000256" key="5">
    <source>
        <dbReference type="ARBA" id="ARBA00023235"/>
    </source>
</evidence>
<accession>A0AAE1K270</accession>
<evidence type="ECO:0000256" key="1">
    <source>
        <dbReference type="ARBA" id="ARBA00005765"/>
    </source>
</evidence>
<dbReference type="SUPFAM" id="SSF51658">
    <property type="entry name" value="Xylose isomerase-like"/>
    <property type="match status" value="1"/>
</dbReference>